<dbReference type="Proteomes" id="UP000054408">
    <property type="component" value="Unassembled WGS sequence"/>
</dbReference>
<dbReference type="GO" id="GO:0045505">
    <property type="term" value="F:dynein intermediate chain binding"/>
    <property type="evidence" value="ECO:0007669"/>
    <property type="project" value="TreeGrafter"/>
</dbReference>
<feature type="region of interest" description="Disordered" evidence="2">
    <location>
        <begin position="1"/>
        <end position="22"/>
    </location>
</feature>
<organism evidence="3 4">
    <name type="scientific">Thecamonas trahens ATCC 50062</name>
    <dbReference type="NCBI Taxonomy" id="461836"/>
    <lineage>
        <taxon>Eukaryota</taxon>
        <taxon>Apusozoa</taxon>
        <taxon>Apusomonadida</taxon>
        <taxon>Apusomonadidae</taxon>
        <taxon>Thecamonas</taxon>
    </lineage>
</organism>
<dbReference type="GO" id="GO:0007018">
    <property type="term" value="P:microtubule-based movement"/>
    <property type="evidence" value="ECO:0007669"/>
    <property type="project" value="TreeGrafter"/>
</dbReference>
<evidence type="ECO:0000313" key="3">
    <source>
        <dbReference type="EMBL" id="KNC46368.1"/>
    </source>
</evidence>
<protein>
    <recommendedName>
        <fullName evidence="5">Tctex1 domain-containing protein 2</fullName>
    </recommendedName>
</protein>
<dbReference type="AlphaFoldDB" id="A0A0L0D4Y8"/>
<reference evidence="3 4" key="1">
    <citation type="submission" date="2010-05" db="EMBL/GenBank/DDBJ databases">
        <title>The Genome Sequence of Thecamonas trahens ATCC 50062.</title>
        <authorList>
            <consortium name="The Broad Institute Genome Sequencing Platform"/>
            <person name="Russ C."/>
            <person name="Cuomo C."/>
            <person name="Shea T."/>
            <person name="Young S.K."/>
            <person name="Zeng Q."/>
            <person name="Koehrsen M."/>
            <person name="Haas B."/>
            <person name="Borodovsky M."/>
            <person name="Guigo R."/>
            <person name="Alvarado L."/>
            <person name="Berlin A."/>
            <person name="Bochicchio J."/>
            <person name="Borenstein D."/>
            <person name="Chapman S."/>
            <person name="Chen Z."/>
            <person name="Freedman E."/>
            <person name="Gellesch M."/>
            <person name="Goldberg J."/>
            <person name="Griggs A."/>
            <person name="Gujja S."/>
            <person name="Heilman E."/>
            <person name="Heiman D."/>
            <person name="Hepburn T."/>
            <person name="Howarth C."/>
            <person name="Jen D."/>
            <person name="Larson L."/>
            <person name="Mehta T."/>
            <person name="Park D."/>
            <person name="Pearson M."/>
            <person name="Roberts A."/>
            <person name="Saif S."/>
            <person name="Shenoy N."/>
            <person name="Sisk P."/>
            <person name="Stolte C."/>
            <person name="Sykes S."/>
            <person name="Thomson T."/>
            <person name="Walk T."/>
            <person name="White J."/>
            <person name="Yandava C."/>
            <person name="Burger G."/>
            <person name="Gray M.W."/>
            <person name="Holland P.W.H."/>
            <person name="King N."/>
            <person name="Lang F.B.F."/>
            <person name="Roger A.J."/>
            <person name="Ruiz-Trillo I."/>
            <person name="Lander E."/>
            <person name="Nusbaum C."/>
        </authorList>
    </citation>
    <scope>NUCLEOTIDE SEQUENCE [LARGE SCALE GENOMIC DNA]</scope>
    <source>
        <strain evidence="3 4">ATCC 50062</strain>
    </source>
</reference>
<dbReference type="EMBL" id="GL349442">
    <property type="protein sequence ID" value="KNC46368.1"/>
    <property type="molecule type" value="Genomic_DNA"/>
</dbReference>
<dbReference type="OMA" id="YVIRPNF"/>
<dbReference type="PANTHER" id="PTHR21255:SF7">
    <property type="entry name" value="DYNEIN LIGHT CHAIN TCTEX-TYPE PROTEIN 2B"/>
    <property type="match status" value="1"/>
</dbReference>
<dbReference type="InterPro" id="IPR005334">
    <property type="entry name" value="Tctex-1-like"/>
</dbReference>
<name>A0A0L0D4Y8_THETB</name>
<dbReference type="GeneID" id="25562472"/>
<dbReference type="CDD" id="cd21459">
    <property type="entry name" value="DLC-like_TCTEX1D2"/>
    <property type="match status" value="1"/>
</dbReference>
<sequence>MNTSSPSLGPGAAGGGEEGAENTYDILPRHKFKQRVAKAIIAEVLDEMLKGEAYHPEQSSRLAREVSDEIKHRLKGLDLPRYKFAVQVVIGQQHGQGVRMAGRCLWDADTDNSAQEVYVNESLFCVAAAFAVYLY</sequence>
<dbReference type="STRING" id="461836.A0A0L0D4Y8"/>
<dbReference type="RefSeq" id="XP_013760661.1">
    <property type="nucleotide sequence ID" value="XM_013905207.1"/>
</dbReference>
<dbReference type="Pfam" id="PF03645">
    <property type="entry name" value="Tctex-1"/>
    <property type="match status" value="1"/>
</dbReference>
<dbReference type="GO" id="GO:0005868">
    <property type="term" value="C:cytoplasmic dynein complex"/>
    <property type="evidence" value="ECO:0007669"/>
    <property type="project" value="TreeGrafter"/>
</dbReference>
<keyword evidence="4" id="KW-1185">Reference proteome</keyword>
<evidence type="ECO:0000313" key="4">
    <source>
        <dbReference type="Proteomes" id="UP000054408"/>
    </source>
</evidence>
<dbReference type="eggNOG" id="KOG4108">
    <property type="taxonomic scope" value="Eukaryota"/>
</dbReference>
<dbReference type="Gene3D" id="3.30.1140.40">
    <property type="entry name" value="Tctex-1"/>
    <property type="match status" value="1"/>
</dbReference>
<accession>A0A0L0D4Y8</accession>
<gene>
    <name evidence="3" type="ORF">AMSG_02820</name>
</gene>
<evidence type="ECO:0008006" key="5">
    <source>
        <dbReference type="Google" id="ProtNLM"/>
    </source>
</evidence>
<evidence type="ECO:0000256" key="2">
    <source>
        <dbReference type="SAM" id="MobiDB-lite"/>
    </source>
</evidence>
<dbReference type="InterPro" id="IPR038586">
    <property type="entry name" value="Tctex-1-like_sf"/>
</dbReference>
<comment type="similarity">
    <text evidence="1">Belongs to the dynein light chain Tctex-type family.</text>
</comment>
<proteinExistence type="inferred from homology"/>
<dbReference type="OrthoDB" id="10260741at2759"/>
<dbReference type="FunFam" id="3.30.1140.40:FF:000003">
    <property type="entry name" value="tctex1 domain-containing protein 2"/>
    <property type="match status" value="1"/>
</dbReference>
<dbReference type="GO" id="GO:0005737">
    <property type="term" value="C:cytoplasm"/>
    <property type="evidence" value="ECO:0007669"/>
    <property type="project" value="TreeGrafter"/>
</dbReference>
<evidence type="ECO:0000256" key="1">
    <source>
        <dbReference type="ARBA" id="ARBA00005361"/>
    </source>
</evidence>
<dbReference type="PANTHER" id="PTHR21255">
    <property type="entry name" value="T-COMPLEX-ASSOCIATED-TESTIS-EXPRESSED 1/ DYNEIN LIGHT CHAIN"/>
    <property type="match status" value="1"/>
</dbReference>